<dbReference type="EMBL" id="LAZR01021824">
    <property type="protein sequence ID" value="KKL83997.1"/>
    <property type="molecule type" value="Genomic_DNA"/>
</dbReference>
<accession>A0A0F9I993</accession>
<proteinExistence type="predicted"/>
<protein>
    <submittedName>
        <fullName evidence="1">Uncharacterized protein</fullName>
    </submittedName>
</protein>
<dbReference type="AlphaFoldDB" id="A0A0F9I993"/>
<sequence>MKRNKKNQSFSEWKVLVDKAIETEIGFDTMGLPDYDFYNAFDSEKSPATTAIKCIKNADSAY</sequence>
<gene>
    <name evidence="1" type="ORF">LCGC14_1969160</name>
</gene>
<organism evidence="1">
    <name type="scientific">marine sediment metagenome</name>
    <dbReference type="NCBI Taxonomy" id="412755"/>
    <lineage>
        <taxon>unclassified sequences</taxon>
        <taxon>metagenomes</taxon>
        <taxon>ecological metagenomes</taxon>
    </lineage>
</organism>
<reference evidence="1" key="1">
    <citation type="journal article" date="2015" name="Nature">
        <title>Complex archaea that bridge the gap between prokaryotes and eukaryotes.</title>
        <authorList>
            <person name="Spang A."/>
            <person name="Saw J.H."/>
            <person name="Jorgensen S.L."/>
            <person name="Zaremba-Niedzwiedzka K."/>
            <person name="Martijn J."/>
            <person name="Lind A.E."/>
            <person name="van Eijk R."/>
            <person name="Schleper C."/>
            <person name="Guy L."/>
            <person name="Ettema T.J."/>
        </authorList>
    </citation>
    <scope>NUCLEOTIDE SEQUENCE</scope>
</reference>
<evidence type="ECO:0000313" key="1">
    <source>
        <dbReference type="EMBL" id="KKL83997.1"/>
    </source>
</evidence>
<comment type="caution">
    <text evidence="1">The sequence shown here is derived from an EMBL/GenBank/DDBJ whole genome shotgun (WGS) entry which is preliminary data.</text>
</comment>
<name>A0A0F9I993_9ZZZZ</name>